<evidence type="ECO:0008006" key="3">
    <source>
        <dbReference type="Google" id="ProtNLM"/>
    </source>
</evidence>
<name>A0ABN9Q2M1_9DINO</name>
<dbReference type="Proteomes" id="UP001189429">
    <property type="component" value="Unassembled WGS sequence"/>
</dbReference>
<accession>A0ABN9Q2M1</accession>
<evidence type="ECO:0000313" key="1">
    <source>
        <dbReference type="EMBL" id="CAK0798593.1"/>
    </source>
</evidence>
<dbReference type="Gene3D" id="3.40.50.150">
    <property type="entry name" value="Vaccinia Virus protein VP39"/>
    <property type="match status" value="1"/>
</dbReference>
<organism evidence="1 2">
    <name type="scientific">Prorocentrum cordatum</name>
    <dbReference type="NCBI Taxonomy" id="2364126"/>
    <lineage>
        <taxon>Eukaryota</taxon>
        <taxon>Sar</taxon>
        <taxon>Alveolata</taxon>
        <taxon>Dinophyceae</taxon>
        <taxon>Prorocentrales</taxon>
        <taxon>Prorocentraceae</taxon>
        <taxon>Prorocentrum</taxon>
    </lineage>
</organism>
<sequence length="347" mass="36885">MPRAAPGALPALLATAPAPWGAVRVTALGRVRHLWFVDARGDATLQTQAVCTGLGGACRIDAPASLRRTPYLRCMARRLASAGRVLVLGLGGGVLPAALLDAGARQVVVLERSREVLDFARVHFGAGAYGDRLQLRCADARGLAAAGALGGERGFDGCAIDLWKGHSQRCPTSCSTPASTAPCVLRSRLARAWCRTPWRTAAVWCPRAAAPWLRGLAAPPPPAWRPASPGGETLRHRARYGPRPSRGAARPVGSWRRWPLRSGRRTARPWCTGPALGCRAGSWRRRPDLIPRKGPRTSPSVAELAGTRVGERARLCGSGCSEYSRVRGARSQKSPQLPLPSALALLA</sequence>
<keyword evidence="2" id="KW-1185">Reference proteome</keyword>
<reference evidence="1" key="1">
    <citation type="submission" date="2023-10" db="EMBL/GenBank/DDBJ databases">
        <authorList>
            <person name="Chen Y."/>
            <person name="Shah S."/>
            <person name="Dougan E. K."/>
            <person name="Thang M."/>
            <person name="Chan C."/>
        </authorList>
    </citation>
    <scope>NUCLEOTIDE SEQUENCE [LARGE SCALE GENOMIC DNA]</scope>
</reference>
<dbReference type="SUPFAM" id="SSF53335">
    <property type="entry name" value="S-adenosyl-L-methionine-dependent methyltransferases"/>
    <property type="match status" value="1"/>
</dbReference>
<comment type="caution">
    <text evidence="1">The sequence shown here is derived from an EMBL/GenBank/DDBJ whole genome shotgun (WGS) entry which is preliminary data.</text>
</comment>
<protein>
    <recommendedName>
        <fullName evidence="3">Spermidine synthase</fullName>
    </recommendedName>
</protein>
<gene>
    <name evidence="1" type="ORF">PCOR1329_LOCUS7303</name>
</gene>
<dbReference type="InterPro" id="IPR029063">
    <property type="entry name" value="SAM-dependent_MTases_sf"/>
</dbReference>
<feature type="non-terminal residue" evidence="1">
    <location>
        <position position="347"/>
    </location>
</feature>
<dbReference type="EMBL" id="CAUYUJ010001980">
    <property type="protein sequence ID" value="CAK0798593.1"/>
    <property type="molecule type" value="Genomic_DNA"/>
</dbReference>
<evidence type="ECO:0000313" key="2">
    <source>
        <dbReference type="Proteomes" id="UP001189429"/>
    </source>
</evidence>
<proteinExistence type="predicted"/>